<keyword evidence="2" id="KW-0378">Hydrolase</keyword>
<dbReference type="Gene3D" id="3.40.50.300">
    <property type="entry name" value="P-loop containing nucleotide triphosphate hydrolases"/>
    <property type="match status" value="1"/>
</dbReference>
<dbReference type="InterPro" id="IPR004155">
    <property type="entry name" value="PBS_lyase_HEAT"/>
</dbReference>
<feature type="domain" description="AAA+ ATPase" evidence="1">
    <location>
        <begin position="74"/>
        <end position="210"/>
    </location>
</feature>
<dbReference type="EC" id="3.6.4.3" evidence="2"/>
<dbReference type="SUPFAM" id="SSF48371">
    <property type="entry name" value="ARM repeat"/>
    <property type="match status" value="1"/>
</dbReference>
<dbReference type="GO" id="GO:0016887">
    <property type="term" value="F:ATP hydrolysis activity"/>
    <property type="evidence" value="ECO:0007669"/>
    <property type="project" value="InterPro"/>
</dbReference>
<dbReference type="InterPro" id="IPR003960">
    <property type="entry name" value="ATPase_AAA_CS"/>
</dbReference>
<keyword evidence="3" id="KW-1185">Reference proteome</keyword>
<protein>
    <submittedName>
        <fullName evidence="2">Putative Microtubule-severing ATPase</fullName>
        <ecNumber evidence="2">3.6.4.3</ecNumber>
    </submittedName>
</protein>
<dbReference type="Pfam" id="PF13646">
    <property type="entry name" value="HEAT_2"/>
    <property type="match status" value="2"/>
</dbReference>
<sequence>MSLDDIKNLSDKLEEKKKKYTAIKEEDFEKDILRLITSTPVTWEDIAGLDNAKKTINETVKYSQMKGIPDAIKPWKGVLLFGPPGTGKTLFAAATASTLKATFFNVKPGDLLSKNYGESSKNISALYNVARKRAPSIIFLDEFDSIGSKRDDIFEASRRVLSTLLSEMDGLHNKKSSRYILTMAATNTPWDLDSAALNRFEKRFYVPLPDTQTVMEIIKMNTQGVELDGNILNIAQTCVLKLFAGRDVAALCNEAVRIMIREENGPEVNKPKMRPLTRSDFRKSFPKIKGTITAREIRKYEDWAEKNGTDSYNGGYAEHRYDNVSEIFRKALSEKVSERKEAAYEIGKNFTAFPDKKQSTKILLDLTKDNNSGVRRNAVEAIGSAFYHLTDKGQAINDLHALTKDEKWEVRSAAAKAISSAFIHITDRGRAKNDLFALIKDEKWEVRSAAAKGIGSVYNHFAYRGREAKDLFDLTKHEKWEVRSAIAEAIGSAFKYLTDLDQATEVLLKLAKDENSFVRRNAAEAIGSSFSDLTNKNKNRATKALLTLAKDDDSFVRRNAAEAIGLSFSHVTDKVRAWNDLLVLIKRDDRFVLIGAAYALGSAFPHVTDKDQATEALLALINDKDANVRSVAAETFGSVFPYIADKYQATESLLALTKDEKSIVRAYANHSLGRAYVFRATESKDKEDFRKELEQALQFFEKSSREETHSQPAGFCLPFYRSFYMLTFKKEEAKAEVQKYLEEAKYAVEGSHSKEKLLEAVKNLGNALKEVQKEQDFNDLRCDLKAYRNYCERAAEILDEVEGKAPRTAQLVRMGLPIIDERIKGMLAGIEIKTKTLCGQTKGTQLIKFGEEIYGQGKNLPRIGDPIKLDIKINEMRNTLSMLCGRLIEEDIIEELKILNKINDEQYIVNKVEMINSVLQNILIKVKPKTRL</sequence>
<dbReference type="RefSeq" id="WP_096206389.1">
    <property type="nucleotide sequence ID" value="NZ_FZMP01000195.1"/>
</dbReference>
<evidence type="ECO:0000313" key="3">
    <source>
        <dbReference type="Proteomes" id="UP000218615"/>
    </source>
</evidence>
<dbReference type="PROSITE" id="PS00674">
    <property type="entry name" value="AAA"/>
    <property type="match status" value="1"/>
</dbReference>
<dbReference type="Gene3D" id="1.25.10.10">
    <property type="entry name" value="Leucine-rich Repeat Variant"/>
    <property type="match status" value="2"/>
</dbReference>
<evidence type="ECO:0000259" key="1">
    <source>
        <dbReference type="SMART" id="SM00382"/>
    </source>
</evidence>
<evidence type="ECO:0000313" key="2">
    <source>
        <dbReference type="EMBL" id="SNQ61740.1"/>
    </source>
</evidence>
<dbReference type="InterPro" id="IPR003959">
    <property type="entry name" value="ATPase_AAA_core"/>
</dbReference>
<dbReference type="PANTHER" id="PTHR23074:SF83">
    <property type="entry name" value="VACUOLAR PROTEIN SORTING-ASSOCIATED PROTEIN 4A"/>
    <property type="match status" value="1"/>
</dbReference>
<dbReference type="EMBL" id="FZMP01000195">
    <property type="protein sequence ID" value="SNQ61740.1"/>
    <property type="molecule type" value="Genomic_DNA"/>
</dbReference>
<dbReference type="InterPro" id="IPR050304">
    <property type="entry name" value="MT-severing_AAA_ATPase"/>
</dbReference>
<dbReference type="PANTHER" id="PTHR23074">
    <property type="entry name" value="AAA DOMAIN-CONTAINING"/>
    <property type="match status" value="1"/>
</dbReference>
<gene>
    <name evidence="2" type="ORF">MNV_490003</name>
</gene>
<dbReference type="SMART" id="SM00382">
    <property type="entry name" value="AAA"/>
    <property type="match status" value="1"/>
</dbReference>
<dbReference type="GO" id="GO:0005524">
    <property type="term" value="F:ATP binding"/>
    <property type="evidence" value="ECO:0007669"/>
    <property type="project" value="InterPro"/>
</dbReference>
<reference evidence="3" key="1">
    <citation type="submission" date="2017-06" db="EMBL/GenBank/DDBJ databases">
        <authorList>
            <person name="Cremers G."/>
        </authorList>
    </citation>
    <scope>NUCLEOTIDE SEQUENCE [LARGE SCALE GENOMIC DNA]</scope>
</reference>
<dbReference type="SMART" id="SM00567">
    <property type="entry name" value="EZ_HEAT"/>
    <property type="match status" value="4"/>
</dbReference>
<dbReference type="InterPro" id="IPR003593">
    <property type="entry name" value="AAA+_ATPase"/>
</dbReference>
<dbReference type="InterPro" id="IPR016024">
    <property type="entry name" value="ARM-type_fold"/>
</dbReference>
<proteinExistence type="predicted"/>
<accession>A0A284VR25</accession>
<dbReference type="Proteomes" id="UP000218615">
    <property type="component" value="Unassembled WGS sequence"/>
</dbReference>
<dbReference type="AlphaFoldDB" id="A0A284VR25"/>
<dbReference type="Pfam" id="PF00004">
    <property type="entry name" value="AAA"/>
    <property type="match status" value="1"/>
</dbReference>
<name>A0A284VR25_9EURY</name>
<dbReference type="InterPro" id="IPR027417">
    <property type="entry name" value="P-loop_NTPase"/>
</dbReference>
<dbReference type="SUPFAM" id="SSF52540">
    <property type="entry name" value="P-loop containing nucleoside triphosphate hydrolases"/>
    <property type="match status" value="1"/>
</dbReference>
<dbReference type="Gene3D" id="1.10.8.60">
    <property type="match status" value="1"/>
</dbReference>
<dbReference type="OrthoDB" id="137833at2157"/>
<organism evidence="2 3">
    <name type="scientific">Candidatus Methanoperedens nitratireducens</name>
    <dbReference type="NCBI Taxonomy" id="1392998"/>
    <lineage>
        <taxon>Archaea</taxon>
        <taxon>Methanobacteriati</taxon>
        <taxon>Methanobacteriota</taxon>
        <taxon>Stenosarchaea group</taxon>
        <taxon>Methanomicrobia</taxon>
        <taxon>Methanosarcinales</taxon>
        <taxon>ANME-2 cluster</taxon>
        <taxon>Candidatus Methanoperedentaceae</taxon>
        <taxon>Candidatus Methanoperedens</taxon>
    </lineage>
</organism>
<dbReference type="InterPro" id="IPR011989">
    <property type="entry name" value="ARM-like"/>
</dbReference>